<proteinExistence type="predicted"/>
<dbReference type="InParanoid" id="A0A6I9R8I2"/>
<organism evidence="5 6">
    <name type="scientific">Elaeis guineensis var. tenera</name>
    <name type="common">Oil palm</name>
    <dbReference type="NCBI Taxonomy" id="51953"/>
    <lineage>
        <taxon>Eukaryota</taxon>
        <taxon>Viridiplantae</taxon>
        <taxon>Streptophyta</taxon>
        <taxon>Embryophyta</taxon>
        <taxon>Tracheophyta</taxon>
        <taxon>Spermatophyta</taxon>
        <taxon>Magnoliopsida</taxon>
        <taxon>Liliopsida</taxon>
        <taxon>Arecaceae</taxon>
        <taxon>Arecoideae</taxon>
        <taxon>Cocoseae</taxon>
        <taxon>Elaeidinae</taxon>
        <taxon>Elaeis</taxon>
    </lineage>
</organism>
<evidence type="ECO:0000256" key="1">
    <source>
        <dbReference type="ARBA" id="ARBA00023015"/>
    </source>
</evidence>
<dbReference type="OrthoDB" id="1883654at2759"/>
<dbReference type="Proteomes" id="UP000504607">
    <property type="component" value="Chromosome 4"/>
</dbReference>
<dbReference type="FunCoup" id="A0A6I9R8I2">
    <property type="interactions" value="178"/>
</dbReference>
<gene>
    <name evidence="6" type="primary">LOC105043446</name>
</gene>
<keyword evidence="1" id="KW-0805">Transcription regulation</keyword>
<dbReference type="InterPro" id="IPR011598">
    <property type="entry name" value="bHLH_dom"/>
</dbReference>
<dbReference type="KEGG" id="egu:105043446"/>
<keyword evidence="5" id="KW-1185">Reference proteome</keyword>
<evidence type="ECO:0000256" key="3">
    <source>
        <dbReference type="SAM" id="MobiDB-lite"/>
    </source>
</evidence>
<evidence type="ECO:0000256" key="2">
    <source>
        <dbReference type="ARBA" id="ARBA00023163"/>
    </source>
</evidence>
<name>A0A6I9R8I2_ELAGV</name>
<dbReference type="GO" id="GO:0003700">
    <property type="term" value="F:DNA-binding transcription factor activity"/>
    <property type="evidence" value="ECO:0007669"/>
    <property type="project" value="InterPro"/>
</dbReference>
<dbReference type="RefSeq" id="XP_010919293.1">
    <property type="nucleotide sequence ID" value="XM_010920991.3"/>
</dbReference>
<accession>A0A6I9R8I2</accession>
<sequence>MALAPQLRGLLGGLCSGGGWSYGVLWRVDRRDPGLLMVEDCYYEKRVQGLLDKILNQVHMIGEGIIGGAVISGKHQWIYSDIYGIDLSPTNSTDNPDIFQSNAEWQHQFHAGIKTIAIISLPSLGVAQFGSLQKIPENLEFANQVKHSLEQVGSIMGLLPYGVAHKALTIHDENAASASANSSGVAGNCYDDNNSLQRDISEKYMRNSESLRGPVQFPSIFSLGSCHGFTSHSGNMNPIVSMPGGAVSEGSCDRFQKTPSVSRNSSFHHATQCPAASAEAQALLYPNIQFQSDSSFPNNAVATNLNAYTWAKGIADLAVEQRLLSGMGMQGFSSLFPTNSYLSVPHVNALHQVYGDSSSSGNTYRPCGTMPGSRSSEISKTCTNGTEKLLEIRHSSLSSLRVGGLSAAKFFSHELPDNSVTSQDMRTENSLFLHSRNVSLNDLNHLNDQPPKQASDRFVKMNDTPLGASSVSACFAELDGSSCTPVTGLQSLPVGNSTAAPWNSMGTGNGGKENSSITPTQPLSDNDLFDGMELDLSPSILVQECWDDIIMPIGSGSCSNLSANVSESISELDMGSMAGAEKGLFSDSGLEQLLDAIVGESVNKSSTHNSVAINVNPIGSLDSKHKFSTITRVGGPSLYRNQVALAGLPSTSTTSDVLLPHCNSEKIMHGSPKEALSKSRVSTWIDDSCSMSAGSAMINQPKKPEEAVKVVKKRARPGESTRPRPKDRQQIQDRVKELREIVPNGAKCSIDALLDRTIKHMLFLQSVTKYADKLKQADEPKMIGEESGVVLKDNSSGGSNGGATWAYEVAGQTMVCPIIVEDLTPPGQMLVEMLCEERGFFLEIADIIRGFGLTILKGVMEIRDSKIWARFLVEANRGVTRMDIFLSLVQLLQQTSSARSSDQPAKVIDKGVPTFSNYQQSPPVSIPISLEGRLH</sequence>
<evidence type="ECO:0000259" key="4">
    <source>
        <dbReference type="PROSITE" id="PS50888"/>
    </source>
</evidence>
<feature type="region of interest" description="Disordered" evidence="3">
    <location>
        <begin position="694"/>
        <end position="732"/>
    </location>
</feature>
<protein>
    <submittedName>
        <fullName evidence="6">Uncharacterized protein LOC105043446</fullName>
    </submittedName>
</protein>
<dbReference type="InterPro" id="IPR025610">
    <property type="entry name" value="MYC/MYB_N"/>
</dbReference>
<dbReference type="GO" id="GO:0046983">
    <property type="term" value="F:protein dimerization activity"/>
    <property type="evidence" value="ECO:0007669"/>
    <property type="project" value="InterPro"/>
</dbReference>
<dbReference type="InterPro" id="IPR043561">
    <property type="entry name" value="LHW-like"/>
</dbReference>
<evidence type="ECO:0000313" key="6">
    <source>
        <dbReference type="RefSeq" id="XP_010919293.1"/>
    </source>
</evidence>
<dbReference type="PANTHER" id="PTHR46196">
    <property type="entry name" value="TRANSCRIPTION FACTOR BHLH155-LIKE ISOFORM X1-RELATED"/>
    <property type="match status" value="1"/>
</dbReference>
<dbReference type="Pfam" id="PF14215">
    <property type="entry name" value="bHLH-MYC_N"/>
    <property type="match status" value="1"/>
</dbReference>
<dbReference type="AlphaFoldDB" id="A0A6I9R8I2"/>
<dbReference type="GeneID" id="105043446"/>
<evidence type="ECO:0000313" key="5">
    <source>
        <dbReference type="Proteomes" id="UP000504607"/>
    </source>
</evidence>
<dbReference type="CDD" id="cd18915">
    <property type="entry name" value="bHLH_AtLHW_like"/>
    <property type="match status" value="1"/>
</dbReference>
<reference evidence="6" key="1">
    <citation type="submission" date="2025-08" db="UniProtKB">
        <authorList>
            <consortium name="RefSeq"/>
        </authorList>
    </citation>
    <scope>IDENTIFICATION</scope>
</reference>
<dbReference type="PANTHER" id="PTHR46196:SF2">
    <property type="entry name" value="TRANSCRIPTION FACTOR BHLH157"/>
    <property type="match status" value="1"/>
</dbReference>
<feature type="domain" description="BHLH" evidence="4">
    <location>
        <begin position="715"/>
        <end position="764"/>
    </location>
</feature>
<dbReference type="Pfam" id="PF23176">
    <property type="entry name" value="bHLH_LHW"/>
    <property type="match status" value="1"/>
</dbReference>
<keyword evidence="2" id="KW-0804">Transcription</keyword>
<feature type="compositionally biased region" description="Basic and acidic residues" evidence="3">
    <location>
        <begin position="716"/>
        <end position="732"/>
    </location>
</feature>
<dbReference type="PROSITE" id="PS50888">
    <property type="entry name" value="BHLH"/>
    <property type="match status" value="1"/>
</dbReference>